<evidence type="ECO:0000313" key="1">
    <source>
        <dbReference type="EMBL" id="MCT2594777.1"/>
    </source>
</evidence>
<proteinExistence type="predicted"/>
<name>A0ABT2K3L7_9ACTN</name>
<protein>
    <submittedName>
        <fullName evidence="1">Class II lanthipeptide, LchA2/BrtA2 family</fullName>
    </submittedName>
</protein>
<dbReference type="NCBIfam" id="NF038161">
    <property type="entry name" value="lant_II_LchA2"/>
    <property type="match status" value="1"/>
</dbReference>
<gene>
    <name evidence="1" type="ORF">LHJ74_33525</name>
</gene>
<comment type="caution">
    <text evidence="1">The sequence shown here is derived from an EMBL/GenBank/DDBJ whole genome shotgun (WGS) entry which is preliminary data.</text>
</comment>
<dbReference type="EMBL" id="JAJAGO010000028">
    <property type="protein sequence ID" value="MCT2594777.1"/>
    <property type="molecule type" value="Genomic_DNA"/>
</dbReference>
<keyword evidence="2" id="KW-1185">Reference proteome</keyword>
<sequence>MQEKKQDLLGAYDEAELIELADSEAFGGTSPATTSSWTCITAATISICPTSACSSKC</sequence>
<evidence type="ECO:0000313" key="2">
    <source>
        <dbReference type="Proteomes" id="UP001156389"/>
    </source>
</evidence>
<dbReference type="Proteomes" id="UP001156389">
    <property type="component" value="Unassembled WGS sequence"/>
</dbReference>
<organism evidence="1 2">
    <name type="scientific">Streptomyces gossypii</name>
    <dbReference type="NCBI Taxonomy" id="2883101"/>
    <lineage>
        <taxon>Bacteria</taxon>
        <taxon>Bacillati</taxon>
        <taxon>Actinomycetota</taxon>
        <taxon>Actinomycetes</taxon>
        <taxon>Kitasatosporales</taxon>
        <taxon>Streptomycetaceae</taxon>
        <taxon>Streptomyces</taxon>
    </lineage>
</organism>
<reference evidence="1 2" key="1">
    <citation type="submission" date="2021-10" db="EMBL/GenBank/DDBJ databases">
        <title>Streptomyces gossypii sp. nov., isolated from soil collected from cotton field.</title>
        <authorList>
            <person name="Ge X."/>
            <person name="Chen X."/>
            <person name="Liu W."/>
        </authorList>
    </citation>
    <scope>NUCLEOTIDE SEQUENCE [LARGE SCALE GENOMIC DNA]</scope>
    <source>
        <strain evidence="1 2">N2-109</strain>
    </source>
</reference>
<dbReference type="RefSeq" id="WP_260222141.1">
    <property type="nucleotide sequence ID" value="NZ_JAJAGO010000028.1"/>
</dbReference>
<accession>A0ABT2K3L7</accession>